<feature type="domain" description="Metallo-beta-lactamase" evidence="10">
    <location>
        <begin position="11"/>
        <end position="171"/>
    </location>
</feature>
<comment type="catalytic activity">
    <reaction evidence="1">
        <text>an S-(2-hydroxyacyl)glutathione + H2O = a 2-hydroxy carboxylate + glutathione + H(+)</text>
        <dbReference type="Rhea" id="RHEA:21864"/>
        <dbReference type="ChEBI" id="CHEBI:15377"/>
        <dbReference type="ChEBI" id="CHEBI:15378"/>
        <dbReference type="ChEBI" id="CHEBI:57925"/>
        <dbReference type="ChEBI" id="CHEBI:58896"/>
        <dbReference type="ChEBI" id="CHEBI:71261"/>
        <dbReference type="EC" id="3.1.2.6"/>
    </reaction>
</comment>
<comment type="pathway">
    <text evidence="3">Secondary metabolite metabolism; methylglyoxal degradation; (R)-lactate from methylglyoxal: step 2/2.</text>
</comment>
<dbReference type="SMART" id="SM00849">
    <property type="entry name" value="Lactamase_B"/>
    <property type="match status" value="1"/>
</dbReference>
<dbReference type="CDD" id="cd07723">
    <property type="entry name" value="hydroxyacylglutathione_hydrolase_MBL-fold"/>
    <property type="match status" value="1"/>
</dbReference>
<proteinExistence type="inferred from homology"/>
<evidence type="ECO:0000256" key="4">
    <source>
        <dbReference type="ARBA" id="ARBA00006759"/>
    </source>
</evidence>
<dbReference type="InterPro" id="IPR001279">
    <property type="entry name" value="Metallo-B-lactamas"/>
</dbReference>
<organism evidence="11">
    <name type="scientific">Spongospora subterranea</name>
    <dbReference type="NCBI Taxonomy" id="70186"/>
    <lineage>
        <taxon>Eukaryota</taxon>
        <taxon>Sar</taxon>
        <taxon>Rhizaria</taxon>
        <taxon>Endomyxa</taxon>
        <taxon>Phytomyxea</taxon>
        <taxon>Plasmodiophorida</taxon>
        <taxon>Plasmodiophoridae</taxon>
        <taxon>Spongospora</taxon>
    </lineage>
</organism>
<dbReference type="InterPro" id="IPR032282">
    <property type="entry name" value="HAGH_C"/>
</dbReference>
<evidence type="ECO:0000256" key="2">
    <source>
        <dbReference type="ARBA" id="ARBA00001947"/>
    </source>
</evidence>
<evidence type="ECO:0000256" key="6">
    <source>
        <dbReference type="ARBA" id="ARBA00022723"/>
    </source>
</evidence>
<evidence type="ECO:0000256" key="5">
    <source>
        <dbReference type="ARBA" id="ARBA00011917"/>
    </source>
</evidence>
<keyword evidence="6" id="KW-0479">Metal-binding</keyword>
<evidence type="ECO:0000256" key="8">
    <source>
        <dbReference type="ARBA" id="ARBA00022833"/>
    </source>
</evidence>
<comment type="cofactor">
    <cofactor evidence="2">
        <name>Zn(2+)</name>
        <dbReference type="ChEBI" id="CHEBI:29105"/>
    </cofactor>
</comment>
<dbReference type="EC" id="3.1.2.6" evidence="5"/>
<evidence type="ECO:0000313" key="11">
    <source>
        <dbReference type="EMBL" id="CRZ06226.1"/>
    </source>
</evidence>
<protein>
    <recommendedName>
        <fullName evidence="5">hydroxyacylglutathione hydrolase</fullName>
        <ecNumber evidence="5">3.1.2.6</ecNumber>
    </recommendedName>
    <alternativeName>
        <fullName evidence="9">Glyoxalase II</fullName>
    </alternativeName>
</protein>
<dbReference type="SUPFAM" id="SSF56281">
    <property type="entry name" value="Metallo-hydrolase/oxidoreductase"/>
    <property type="match status" value="1"/>
</dbReference>
<comment type="similarity">
    <text evidence="4">Belongs to the metallo-beta-lactamase superfamily. Glyoxalase II family.</text>
</comment>
<evidence type="ECO:0000256" key="1">
    <source>
        <dbReference type="ARBA" id="ARBA00001623"/>
    </source>
</evidence>
<keyword evidence="7" id="KW-0378">Hydrolase</keyword>
<dbReference type="Pfam" id="PF16123">
    <property type="entry name" value="HAGH_C"/>
    <property type="match status" value="1"/>
</dbReference>
<dbReference type="GO" id="GO:0046872">
    <property type="term" value="F:metal ion binding"/>
    <property type="evidence" value="ECO:0007669"/>
    <property type="project" value="UniProtKB-KW"/>
</dbReference>
<dbReference type="GO" id="GO:0004416">
    <property type="term" value="F:hydroxyacylglutathione hydrolase activity"/>
    <property type="evidence" value="ECO:0007669"/>
    <property type="project" value="UniProtKB-EC"/>
</dbReference>
<dbReference type="PANTHER" id="PTHR11935">
    <property type="entry name" value="BETA LACTAMASE DOMAIN"/>
    <property type="match status" value="1"/>
</dbReference>
<dbReference type="AlphaFoldDB" id="A0A0H5QX88"/>
<accession>A0A0H5QX88</accession>
<keyword evidence="8" id="KW-0862">Zinc</keyword>
<dbReference type="InterPro" id="IPR035680">
    <property type="entry name" value="Clx_II_MBL"/>
</dbReference>
<dbReference type="PANTHER" id="PTHR11935:SF94">
    <property type="entry name" value="TENZING NORGAY, ISOFORM C"/>
    <property type="match status" value="1"/>
</dbReference>
<sequence>MNVITIPVATGSLTYIVIDAVSGSTAAVDPSEPSAIISYCLDHGLDVPSQIWITNGDNNHSRGNKFFYENYPQTSILGGVKDYVPYVNCKLSDCDCFNLGSIKVSSISSPCRTVGHVMYLAEHGSRRCLFSGDTMFISECGPFVEPTPEEMFDNLKKIYEMGPNTEIYWGHDYIVKNLRFAEAVDPDNQYVIRKLKLELKRVRNGKSPTPSTVKEELLYNPLMRLETAAVRKYTGYHKDPVETLRELWEHNKKTLNTVEDVNQKPSCQL</sequence>
<dbReference type="InterPro" id="IPR036866">
    <property type="entry name" value="RibonucZ/Hydroxyglut_hydro"/>
</dbReference>
<name>A0A0H5QX88_9EUKA</name>
<dbReference type="Gene3D" id="3.60.15.10">
    <property type="entry name" value="Ribonuclease Z/Hydroxyacylglutathione hydrolase-like"/>
    <property type="match status" value="1"/>
</dbReference>
<evidence type="ECO:0000259" key="10">
    <source>
        <dbReference type="SMART" id="SM00849"/>
    </source>
</evidence>
<reference evidence="11" key="1">
    <citation type="submission" date="2015-04" db="EMBL/GenBank/DDBJ databases">
        <title>The genome sequence of the plant pathogenic Rhizarian Plasmodiophora brassicae reveals insights in its biotrophic life cycle and the origin of chitin synthesis.</title>
        <authorList>
            <person name="Schwelm A."/>
            <person name="Fogelqvist J."/>
            <person name="Knaust A."/>
            <person name="Julke S."/>
            <person name="Lilja T."/>
            <person name="Dhandapani V."/>
            <person name="Bonilla-Rosso G."/>
            <person name="Karlsson M."/>
            <person name="Shevchenko A."/>
            <person name="Choi S.R."/>
            <person name="Kim H.G."/>
            <person name="Park J.Y."/>
            <person name="Lim Y.P."/>
            <person name="Ludwig-Muller J."/>
            <person name="Dixelius C."/>
        </authorList>
    </citation>
    <scope>NUCLEOTIDE SEQUENCE</scope>
    <source>
        <tissue evidence="11">Potato root galls</tissue>
    </source>
</reference>
<evidence type="ECO:0000256" key="3">
    <source>
        <dbReference type="ARBA" id="ARBA00004963"/>
    </source>
</evidence>
<dbReference type="EMBL" id="HACM01005784">
    <property type="protein sequence ID" value="CRZ06226.1"/>
    <property type="molecule type" value="Transcribed_RNA"/>
</dbReference>
<evidence type="ECO:0000256" key="9">
    <source>
        <dbReference type="ARBA" id="ARBA00031044"/>
    </source>
</evidence>
<evidence type="ECO:0000256" key="7">
    <source>
        <dbReference type="ARBA" id="ARBA00022801"/>
    </source>
</evidence>